<protein>
    <submittedName>
        <fullName evidence="1">Uncharacterized protein</fullName>
    </submittedName>
</protein>
<evidence type="ECO:0000313" key="1">
    <source>
        <dbReference type="EMBL" id="KAG2950698.1"/>
    </source>
</evidence>
<proteinExistence type="predicted"/>
<name>A0A8T1EBW3_9STRA</name>
<accession>A0A8T1EBW3</accession>
<sequence>MKHIDTRYHFVRERIATEEGGVEYVNTKDNVADLLAKAVSADVMETLRPGWECGLLARIRATRSRVVLRHSDDANVSKISDFVLLDGNADGCRRGDQATEEDRWRWWVQSGAVVIPLKRTKG</sequence>
<dbReference type="AlphaFoldDB" id="A0A8T1EBW3"/>
<organism evidence="1 2">
    <name type="scientific">Phytophthora cactorum</name>
    <dbReference type="NCBI Taxonomy" id="29920"/>
    <lineage>
        <taxon>Eukaryota</taxon>
        <taxon>Sar</taxon>
        <taxon>Stramenopiles</taxon>
        <taxon>Oomycota</taxon>
        <taxon>Peronosporomycetes</taxon>
        <taxon>Peronosporales</taxon>
        <taxon>Peronosporaceae</taxon>
        <taxon>Phytophthora</taxon>
    </lineage>
</organism>
<evidence type="ECO:0000313" key="2">
    <source>
        <dbReference type="Proteomes" id="UP000736787"/>
    </source>
</evidence>
<dbReference type="Proteomes" id="UP000736787">
    <property type="component" value="Unassembled WGS sequence"/>
</dbReference>
<comment type="caution">
    <text evidence="1">The sequence shown here is derived from an EMBL/GenBank/DDBJ whole genome shotgun (WGS) entry which is preliminary data.</text>
</comment>
<reference evidence="1" key="1">
    <citation type="submission" date="2018-10" db="EMBL/GenBank/DDBJ databases">
        <title>Effector identification in a new, highly contiguous assembly of the strawberry crown rot pathogen Phytophthora cactorum.</title>
        <authorList>
            <person name="Armitage A.D."/>
            <person name="Nellist C.F."/>
            <person name="Bates H."/>
            <person name="Vickerstaff R.J."/>
            <person name="Harrison R.J."/>
        </authorList>
    </citation>
    <scope>NUCLEOTIDE SEQUENCE</scope>
    <source>
        <strain evidence="1">4040</strain>
    </source>
</reference>
<dbReference type="EMBL" id="RCMK01000065">
    <property type="protein sequence ID" value="KAG2950698.1"/>
    <property type="molecule type" value="Genomic_DNA"/>
</dbReference>
<dbReference type="VEuPathDB" id="FungiDB:PC110_g835"/>
<gene>
    <name evidence="1" type="ORF">PC117_g4228</name>
</gene>